<reference evidence="2 3" key="1">
    <citation type="submission" date="2019-11" db="EMBL/GenBank/DDBJ databases">
        <title>Comparative genomics of hydrocarbon-degrading Desulfosarcina strains.</title>
        <authorList>
            <person name="Watanabe M."/>
            <person name="Kojima H."/>
            <person name="Fukui M."/>
        </authorList>
    </citation>
    <scope>NUCLEOTIDE SEQUENCE [LARGE SCALE GENOMIC DNA]</scope>
    <source>
        <strain evidence="2 3">28bB2T</strain>
    </source>
</reference>
<organism evidence="2 3">
    <name type="scientific">Desulfosarcina ovata subsp. sediminis</name>
    <dbReference type="NCBI Taxonomy" id="885957"/>
    <lineage>
        <taxon>Bacteria</taxon>
        <taxon>Pseudomonadati</taxon>
        <taxon>Thermodesulfobacteriota</taxon>
        <taxon>Desulfobacteria</taxon>
        <taxon>Desulfobacterales</taxon>
        <taxon>Desulfosarcinaceae</taxon>
        <taxon>Desulfosarcina</taxon>
    </lineage>
</organism>
<accession>A0A5K7ZHG5</accession>
<dbReference type="Proteomes" id="UP000425960">
    <property type="component" value="Chromosome"/>
</dbReference>
<gene>
    <name evidence="2" type="ORF">DSCO28_09920</name>
</gene>
<dbReference type="KEGG" id="dov:DSCO28_09920"/>
<protein>
    <submittedName>
        <fullName evidence="2">Uncharacterized protein</fullName>
    </submittedName>
</protein>
<evidence type="ECO:0000256" key="1">
    <source>
        <dbReference type="SAM" id="MobiDB-lite"/>
    </source>
</evidence>
<evidence type="ECO:0000313" key="3">
    <source>
        <dbReference type="Proteomes" id="UP000425960"/>
    </source>
</evidence>
<sequence>MGAMIAWARQYSDAPVYERAAYAAIVESCHQLLSDRCRDVHADEDLDRSLRELRRNRDILLSKWGNNPQLWHEFPQKINGEYLMLWPGQFASRLQQQNSITVPSSMRQVDRSAELQITQGYVVDDNSDVQQPDAGPESSSTSDNL</sequence>
<name>A0A5K7ZHG5_9BACT</name>
<feature type="region of interest" description="Disordered" evidence="1">
    <location>
        <begin position="120"/>
        <end position="145"/>
    </location>
</feature>
<dbReference type="AlphaFoldDB" id="A0A5K7ZHG5"/>
<dbReference type="EMBL" id="AP021876">
    <property type="protein sequence ID" value="BBO80426.1"/>
    <property type="molecule type" value="Genomic_DNA"/>
</dbReference>
<evidence type="ECO:0000313" key="2">
    <source>
        <dbReference type="EMBL" id="BBO80426.1"/>
    </source>
</evidence>
<proteinExistence type="predicted"/>